<dbReference type="InterPro" id="IPR001173">
    <property type="entry name" value="Glyco_trans_2-like"/>
</dbReference>
<dbReference type="Proteomes" id="UP001629156">
    <property type="component" value="Unassembled WGS sequence"/>
</dbReference>
<accession>A0ABW8YZY5</accession>
<sequence length="313" mass="36340">MPIFSIVIPLYNKEKEIRQTLSSVFAQTFNDFEVIVINDGSTDESEKQTLSFKDQRLKYFVTENRGISAARNLGIEKASASLISFLDADDYWYPNHLETLYALHRNYPQAGIVASNYEFLLPDNTVKKTIFKNIPNGFSGIVENVFAISMNDRALWTTAVVVKKEVFEAVGNFDNSITLGAGEDTDMWIRIALKYPVAYTKKVTTQYRLGAQNRVSHSQTLNRKFSRLDKFKAEEAYNKPLKKYLDMYRASYAFKHKLAGDHKTFRFYYTAIDTKNLSAKTRMLLWQPAFVLRLLHYLKTHLRYKKVYIDIYN</sequence>
<proteinExistence type="predicted"/>
<keyword evidence="3" id="KW-1185">Reference proteome</keyword>
<comment type="caution">
    <text evidence="2">The sequence shown here is derived from an EMBL/GenBank/DDBJ whole genome shotgun (WGS) entry which is preliminary data.</text>
</comment>
<dbReference type="InterPro" id="IPR029044">
    <property type="entry name" value="Nucleotide-diphossugar_trans"/>
</dbReference>
<dbReference type="PANTHER" id="PTHR22916:SF3">
    <property type="entry name" value="UDP-GLCNAC:BETAGAL BETA-1,3-N-ACETYLGLUCOSAMINYLTRANSFERASE-LIKE PROTEIN 1"/>
    <property type="match status" value="1"/>
</dbReference>
<evidence type="ECO:0000313" key="2">
    <source>
        <dbReference type="EMBL" id="MFL9845768.1"/>
    </source>
</evidence>
<dbReference type="PANTHER" id="PTHR22916">
    <property type="entry name" value="GLYCOSYLTRANSFERASE"/>
    <property type="match status" value="1"/>
</dbReference>
<dbReference type="EMBL" id="JBELPZ010000021">
    <property type="protein sequence ID" value="MFL9845768.1"/>
    <property type="molecule type" value="Genomic_DNA"/>
</dbReference>
<keyword evidence="2" id="KW-0328">Glycosyltransferase</keyword>
<dbReference type="CDD" id="cd00761">
    <property type="entry name" value="Glyco_tranf_GTA_type"/>
    <property type="match status" value="1"/>
</dbReference>
<gene>
    <name evidence="2" type="ORF">ABS766_15215</name>
</gene>
<feature type="domain" description="Glycosyltransferase 2-like" evidence="1">
    <location>
        <begin position="5"/>
        <end position="131"/>
    </location>
</feature>
<reference evidence="2 3" key="1">
    <citation type="submission" date="2024-06" db="EMBL/GenBank/DDBJ databases">
        <authorList>
            <person name="Kaempfer P."/>
            <person name="Viver T."/>
        </authorList>
    </citation>
    <scope>NUCLEOTIDE SEQUENCE [LARGE SCALE GENOMIC DNA]</scope>
    <source>
        <strain evidence="2 3">ST-119</strain>
    </source>
</reference>
<dbReference type="GO" id="GO:0016757">
    <property type="term" value="F:glycosyltransferase activity"/>
    <property type="evidence" value="ECO:0007669"/>
    <property type="project" value="UniProtKB-KW"/>
</dbReference>
<evidence type="ECO:0000313" key="3">
    <source>
        <dbReference type="Proteomes" id="UP001629156"/>
    </source>
</evidence>
<keyword evidence="2" id="KW-0808">Transferase</keyword>
<dbReference type="EC" id="2.4.-.-" evidence="2"/>
<protein>
    <submittedName>
        <fullName evidence="2">Glycosyltransferase family A protein</fullName>
        <ecNumber evidence="2">2.4.-.-</ecNumber>
    </submittedName>
</protein>
<organism evidence="2 3">
    <name type="scientific">Flavobacterium rhizosphaerae</name>
    <dbReference type="NCBI Taxonomy" id="3163298"/>
    <lineage>
        <taxon>Bacteria</taxon>
        <taxon>Pseudomonadati</taxon>
        <taxon>Bacteroidota</taxon>
        <taxon>Flavobacteriia</taxon>
        <taxon>Flavobacteriales</taxon>
        <taxon>Flavobacteriaceae</taxon>
        <taxon>Flavobacterium</taxon>
    </lineage>
</organism>
<evidence type="ECO:0000259" key="1">
    <source>
        <dbReference type="Pfam" id="PF00535"/>
    </source>
</evidence>
<dbReference type="Pfam" id="PF00535">
    <property type="entry name" value="Glycos_transf_2"/>
    <property type="match status" value="1"/>
</dbReference>
<dbReference type="Gene3D" id="3.90.550.10">
    <property type="entry name" value="Spore Coat Polysaccharide Biosynthesis Protein SpsA, Chain A"/>
    <property type="match status" value="1"/>
</dbReference>
<dbReference type="RefSeq" id="WP_408086050.1">
    <property type="nucleotide sequence ID" value="NZ_JBELPZ010000021.1"/>
</dbReference>
<name>A0ABW8YZY5_9FLAO</name>
<dbReference type="SUPFAM" id="SSF53448">
    <property type="entry name" value="Nucleotide-diphospho-sugar transferases"/>
    <property type="match status" value="1"/>
</dbReference>